<dbReference type="PANTHER" id="PTHR12993:SF11">
    <property type="entry name" value="N-ACETYLGLUCOSAMINYL-PHOSPHATIDYLINOSITOL DE-N-ACETYLASE"/>
    <property type="match status" value="1"/>
</dbReference>
<dbReference type="Pfam" id="PF02585">
    <property type="entry name" value="PIG-L"/>
    <property type="match status" value="1"/>
</dbReference>
<sequence>MSTSPSNPAPLLAIGAHPDDLEFGVGGVLAAEVRKGRAVHMVIGSRGESGTNGTPEQRTLEAEAAAAKLGATIEFIDLGGDANIENTRAGARQIAAIIRRLRPEILLALSIVEDQHPDHVAVGRMTRDAARLARYGGLEQLKPLERHAITHLLYYAVSPDAVPREINPVLYALEDADVQIWREAMAAHASQMQTRDYGSLQITRASLLGQNIGGRHAIALYPNDPLVIADLGGLGHGGRHF</sequence>
<evidence type="ECO:0000313" key="2">
    <source>
        <dbReference type="Proteomes" id="UP001218638"/>
    </source>
</evidence>
<dbReference type="AlphaFoldDB" id="A0AAF0I433"/>
<keyword evidence="2" id="KW-1185">Reference proteome</keyword>
<name>A0AAF0I433_9BACT</name>
<dbReference type="SUPFAM" id="SSF102588">
    <property type="entry name" value="LmbE-like"/>
    <property type="match status" value="1"/>
</dbReference>
<reference evidence="1" key="1">
    <citation type="submission" date="2023-03" db="EMBL/GenBank/DDBJ databases">
        <title>Lomoglobus Profundus gen. nov., sp. nov., a novel member of the phylum Verrucomicrobia, isolated from deep-marine sediment of South China Sea.</title>
        <authorList>
            <person name="Ahmad T."/>
            <person name="Ishaq S.E."/>
            <person name="Wang F."/>
        </authorList>
    </citation>
    <scope>NUCLEOTIDE SEQUENCE</scope>
    <source>
        <strain evidence="1">LMO-M01</strain>
    </source>
</reference>
<dbReference type="Gene3D" id="3.40.50.10320">
    <property type="entry name" value="LmbE-like"/>
    <property type="match status" value="1"/>
</dbReference>
<organism evidence="1 2">
    <name type="scientific">Synoicihabitans lomoniglobus</name>
    <dbReference type="NCBI Taxonomy" id="2909285"/>
    <lineage>
        <taxon>Bacteria</taxon>
        <taxon>Pseudomonadati</taxon>
        <taxon>Verrucomicrobiota</taxon>
        <taxon>Opitutia</taxon>
        <taxon>Opitutales</taxon>
        <taxon>Opitutaceae</taxon>
        <taxon>Synoicihabitans</taxon>
    </lineage>
</organism>
<accession>A0AAF0I433</accession>
<evidence type="ECO:0000313" key="1">
    <source>
        <dbReference type="EMBL" id="WED66524.1"/>
    </source>
</evidence>
<dbReference type="InterPro" id="IPR003737">
    <property type="entry name" value="GlcNAc_PI_deacetylase-related"/>
</dbReference>
<dbReference type="PANTHER" id="PTHR12993">
    <property type="entry name" value="N-ACETYLGLUCOSAMINYL-PHOSPHATIDYLINOSITOL DE-N-ACETYLASE-RELATED"/>
    <property type="match status" value="1"/>
</dbReference>
<dbReference type="KEGG" id="slom:PXH66_06635"/>
<gene>
    <name evidence="1" type="ORF">PXH66_06635</name>
</gene>
<dbReference type="EMBL" id="CP119075">
    <property type="protein sequence ID" value="WED66524.1"/>
    <property type="molecule type" value="Genomic_DNA"/>
</dbReference>
<dbReference type="Proteomes" id="UP001218638">
    <property type="component" value="Chromosome"/>
</dbReference>
<dbReference type="GO" id="GO:0016811">
    <property type="term" value="F:hydrolase activity, acting on carbon-nitrogen (but not peptide) bonds, in linear amides"/>
    <property type="evidence" value="ECO:0007669"/>
    <property type="project" value="TreeGrafter"/>
</dbReference>
<dbReference type="RefSeq" id="WP_330929030.1">
    <property type="nucleotide sequence ID" value="NZ_CP119075.1"/>
</dbReference>
<dbReference type="InterPro" id="IPR024078">
    <property type="entry name" value="LmbE-like_dom_sf"/>
</dbReference>
<proteinExistence type="predicted"/>
<protein>
    <submittedName>
        <fullName evidence="1">PIG-L family deacetylase</fullName>
    </submittedName>
</protein>